<evidence type="ECO:0000256" key="3">
    <source>
        <dbReference type="ARBA" id="ARBA00022827"/>
    </source>
</evidence>
<dbReference type="KEGG" id="ahk:NCTC10172_00846"/>
<feature type="domain" description="FAD-binding PCMH-type" evidence="5">
    <location>
        <begin position="43"/>
        <end position="221"/>
    </location>
</feature>
<dbReference type="SUPFAM" id="SSF55103">
    <property type="entry name" value="FAD-linked oxidases, C-terminal domain"/>
    <property type="match status" value="1"/>
</dbReference>
<dbReference type="GO" id="GO:0071949">
    <property type="term" value="F:FAD binding"/>
    <property type="evidence" value="ECO:0007669"/>
    <property type="project" value="InterPro"/>
</dbReference>
<dbReference type="RefSeq" id="WP_035368449.1">
    <property type="nucleotide sequence ID" value="NZ_LR215050.1"/>
</dbReference>
<dbReference type="Gene3D" id="3.30.70.2740">
    <property type="match status" value="1"/>
</dbReference>
<dbReference type="GO" id="GO:0016491">
    <property type="term" value="F:oxidoreductase activity"/>
    <property type="evidence" value="ECO:0007669"/>
    <property type="project" value="UniProtKB-KW"/>
</dbReference>
<dbReference type="InterPro" id="IPR051914">
    <property type="entry name" value="FAD-linked_OxidoTrans_Type4"/>
</dbReference>
<dbReference type="FunFam" id="1.10.45.10:FF:000001">
    <property type="entry name" value="D-lactate dehydrogenase mitochondrial"/>
    <property type="match status" value="1"/>
</dbReference>
<dbReference type="PANTHER" id="PTHR42934:SF2">
    <property type="entry name" value="GLYCOLATE OXIDASE SUBUNIT GLCD"/>
    <property type="match status" value="1"/>
</dbReference>
<dbReference type="InterPro" id="IPR006094">
    <property type="entry name" value="Oxid_FAD_bind_N"/>
</dbReference>
<keyword evidence="4 6" id="KW-0560">Oxidoreductase</keyword>
<dbReference type="InterPro" id="IPR004113">
    <property type="entry name" value="FAD-bd_oxidored_4_C"/>
</dbReference>
<dbReference type="InterPro" id="IPR036318">
    <property type="entry name" value="FAD-bd_PCMH-like_sf"/>
</dbReference>
<comment type="cofactor">
    <cofactor evidence="1">
        <name>FAD</name>
        <dbReference type="ChEBI" id="CHEBI:57692"/>
    </cofactor>
</comment>
<dbReference type="Gene3D" id="1.10.45.10">
    <property type="entry name" value="Vanillyl-alcohol Oxidase, Chain A, domain 4"/>
    <property type="match status" value="1"/>
</dbReference>
<keyword evidence="2" id="KW-0285">Flavoprotein</keyword>
<keyword evidence="3" id="KW-0274">FAD</keyword>
<dbReference type="SUPFAM" id="SSF56176">
    <property type="entry name" value="FAD-binding/transporter-associated domain-like"/>
    <property type="match status" value="1"/>
</dbReference>
<dbReference type="PANTHER" id="PTHR42934">
    <property type="entry name" value="GLYCOLATE OXIDASE SUBUNIT GLCD"/>
    <property type="match status" value="1"/>
</dbReference>
<reference evidence="6 7" key="1">
    <citation type="submission" date="2019-01" db="EMBL/GenBank/DDBJ databases">
        <authorList>
            <consortium name="Pathogen Informatics"/>
        </authorList>
    </citation>
    <scope>NUCLEOTIDE SEQUENCE [LARGE SCALE GENOMIC DNA]</scope>
    <source>
        <strain evidence="6 7">NCTC10172</strain>
    </source>
</reference>
<dbReference type="InterPro" id="IPR016166">
    <property type="entry name" value="FAD-bd_PCMH"/>
</dbReference>
<evidence type="ECO:0000256" key="4">
    <source>
        <dbReference type="ARBA" id="ARBA00023002"/>
    </source>
</evidence>
<proteinExistence type="predicted"/>
<dbReference type="Pfam" id="PF02913">
    <property type="entry name" value="FAD-oxidase_C"/>
    <property type="match status" value="1"/>
</dbReference>
<dbReference type="InterPro" id="IPR016171">
    <property type="entry name" value="Vanillyl_alc_oxidase_C-sub2"/>
</dbReference>
<dbReference type="PROSITE" id="PS51387">
    <property type="entry name" value="FAD_PCMH"/>
    <property type="match status" value="1"/>
</dbReference>
<protein>
    <submittedName>
        <fullName evidence="6">Uncharacterized FAD-linked oxidoreductase Rv2280</fullName>
        <ecNumber evidence="6">1.-.-.-</ecNumber>
    </submittedName>
</protein>
<sequence>MNSSYKKINQQDVDQLIQIAGKENIKFKDDIHEKYSHDELGTAISYPEVVVLATDKFVVQKVMQYAYEETIPVTVRGAGTGLVGGAVPVLGGILLDMTPMNKILELDKTNLTLTVQPGVKLYEIYECVEPEGLFYAPDPGQKLASIGGNISTNAGGMRAIKYGTTREWVRALEVVTPKGELLTFGSKVVKNSTGYGLKDLIIGSEGTLAVIVTATLKLIPKPRFSKSLLVAFENREKAIEASPRLIKDYVLPTAVEFFEKQALGYSEAFFGKTIENDHFNAYLLLSYDANDEEALNRDLAYVEKLVLKEYGALEAFVVDAQSKRSNIWNVRGGFLEAIKASSDFIDECDVVLPRSNISEFFAHVRKVSEEMNVRIPYFGHIGDGNLHIYLCKDNVSDEEWKERVKEGFDRLYSKAFELGGLVSGEHGIGLAKKSYMHKLLGDEQLMLMRGIKQVFDPKYILNPKKIV</sequence>
<dbReference type="InterPro" id="IPR016164">
    <property type="entry name" value="FAD-linked_Oxase-like_C"/>
</dbReference>
<dbReference type="STRING" id="1408416.GCA_000702765_00284"/>
<evidence type="ECO:0000256" key="1">
    <source>
        <dbReference type="ARBA" id="ARBA00001974"/>
    </source>
</evidence>
<dbReference type="EC" id="1.-.-.-" evidence="6"/>
<evidence type="ECO:0000259" key="5">
    <source>
        <dbReference type="PROSITE" id="PS51387"/>
    </source>
</evidence>
<keyword evidence="7" id="KW-1185">Reference proteome</keyword>
<evidence type="ECO:0000256" key="2">
    <source>
        <dbReference type="ARBA" id="ARBA00022630"/>
    </source>
</evidence>
<dbReference type="EMBL" id="LR215050">
    <property type="protein sequence ID" value="VEU82822.1"/>
    <property type="molecule type" value="Genomic_DNA"/>
</dbReference>
<dbReference type="AlphaFoldDB" id="A0A449BK50"/>
<gene>
    <name evidence="6" type="ORF">NCTC10172_00846</name>
</gene>
<accession>A0A449BK50</accession>
<name>A0A449BK50_9MOLU</name>
<evidence type="ECO:0000313" key="7">
    <source>
        <dbReference type="Proteomes" id="UP000290909"/>
    </source>
</evidence>
<evidence type="ECO:0000313" key="6">
    <source>
        <dbReference type="EMBL" id="VEU82822.1"/>
    </source>
</evidence>
<dbReference type="Proteomes" id="UP000290909">
    <property type="component" value="Chromosome"/>
</dbReference>
<dbReference type="Gene3D" id="3.30.465.10">
    <property type="match status" value="1"/>
</dbReference>
<organism evidence="6 7">
    <name type="scientific">Acholeplasma hippikon</name>
    <dbReference type="NCBI Taxonomy" id="264636"/>
    <lineage>
        <taxon>Bacteria</taxon>
        <taxon>Bacillati</taxon>
        <taxon>Mycoplasmatota</taxon>
        <taxon>Mollicutes</taxon>
        <taxon>Acholeplasmatales</taxon>
        <taxon>Acholeplasmataceae</taxon>
        <taxon>Acholeplasma</taxon>
    </lineage>
</organism>
<dbReference type="Pfam" id="PF01565">
    <property type="entry name" value="FAD_binding_4"/>
    <property type="match status" value="1"/>
</dbReference>
<dbReference type="InterPro" id="IPR016169">
    <property type="entry name" value="FAD-bd_PCMH_sub2"/>
</dbReference>